<dbReference type="InterPro" id="IPR000212">
    <property type="entry name" value="DNA_helicase_UvrD/REP"/>
</dbReference>
<dbReference type="GO" id="GO:0000725">
    <property type="term" value="P:recombinational repair"/>
    <property type="evidence" value="ECO:0007669"/>
    <property type="project" value="TreeGrafter"/>
</dbReference>
<name>A0A090DEU2_MESPL</name>
<dbReference type="EC" id="5.6.2.4" evidence="12"/>
<feature type="binding site" evidence="14">
    <location>
        <begin position="25"/>
        <end position="32"/>
    </location>
    <ligand>
        <name>ATP</name>
        <dbReference type="ChEBI" id="CHEBI:30616"/>
    </ligand>
</feature>
<keyword evidence="3" id="KW-0227">DNA damage</keyword>
<dbReference type="GeneID" id="31887580"/>
<keyword evidence="5 14" id="KW-0347">Helicase</keyword>
<keyword evidence="4 14" id="KW-0378">Hydrolase</keyword>
<keyword evidence="7 14" id="KW-0067">ATP-binding</keyword>
<gene>
    <name evidence="17" type="ORF">MPLDJ20_100056</name>
</gene>
<dbReference type="Gene3D" id="3.90.320.10">
    <property type="match status" value="1"/>
</dbReference>
<dbReference type="InterPro" id="IPR011604">
    <property type="entry name" value="PDDEXK-like_dom_sf"/>
</dbReference>
<evidence type="ECO:0000256" key="5">
    <source>
        <dbReference type="ARBA" id="ARBA00022806"/>
    </source>
</evidence>
<keyword evidence="1" id="KW-0540">Nuclease</keyword>
<evidence type="ECO:0000256" key="12">
    <source>
        <dbReference type="ARBA" id="ARBA00034808"/>
    </source>
</evidence>
<evidence type="ECO:0000256" key="6">
    <source>
        <dbReference type="ARBA" id="ARBA00022839"/>
    </source>
</evidence>
<keyword evidence="2 14" id="KW-0547">Nucleotide-binding</keyword>
<dbReference type="SUPFAM" id="SSF52540">
    <property type="entry name" value="P-loop containing nucleoside triphosphate hydrolases"/>
    <property type="match status" value="1"/>
</dbReference>
<dbReference type="EMBL" id="CCNB01000002">
    <property type="protein sequence ID" value="CDX14165.1"/>
    <property type="molecule type" value="Genomic_DNA"/>
</dbReference>
<keyword evidence="10" id="KW-0413">Isomerase</keyword>
<dbReference type="InterPro" id="IPR027417">
    <property type="entry name" value="P-loop_NTPase"/>
</dbReference>
<evidence type="ECO:0000256" key="11">
    <source>
        <dbReference type="ARBA" id="ARBA00034617"/>
    </source>
</evidence>
<evidence type="ECO:0000256" key="4">
    <source>
        <dbReference type="ARBA" id="ARBA00022801"/>
    </source>
</evidence>
<keyword evidence="9" id="KW-0234">DNA repair</keyword>
<evidence type="ECO:0000256" key="8">
    <source>
        <dbReference type="ARBA" id="ARBA00023125"/>
    </source>
</evidence>
<evidence type="ECO:0000256" key="9">
    <source>
        <dbReference type="ARBA" id="ARBA00023204"/>
    </source>
</evidence>
<proteinExistence type="predicted"/>
<comment type="catalytic activity">
    <reaction evidence="11">
        <text>Couples ATP hydrolysis with the unwinding of duplex DNA by translocating in the 3'-5' direction.</text>
        <dbReference type="EC" id="5.6.2.4"/>
    </reaction>
</comment>
<comment type="catalytic activity">
    <reaction evidence="13">
        <text>ATP + H2O = ADP + phosphate + H(+)</text>
        <dbReference type="Rhea" id="RHEA:13065"/>
        <dbReference type="ChEBI" id="CHEBI:15377"/>
        <dbReference type="ChEBI" id="CHEBI:15378"/>
        <dbReference type="ChEBI" id="CHEBI:30616"/>
        <dbReference type="ChEBI" id="CHEBI:43474"/>
        <dbReference type="ChEBI" id="CHEBI:456216"/>
        <dbReference type="EC" id="5.6.2.4"/>
    </reaction>
</comment>
<evidence type="ECO:0000313" key="17">
    <source>
        <dbReference type="EMBL" id="CDX14165.1"/>
    </source>
</evidence>
<accession>A0A090DEU2</accession>
<keyword evidence="6" id="KW-0269">Exonuclease</keyword>
<dbReference type="PROSITE" id="PS51198">
    <property type="entry name" value="UVRD_HELICASE_ATP_BIND"/>
    <property type="match status" value="1"/>
</dbReference>
<feature type="domain" description="UvrD-like helicase C-terminal" evidence="16">
    <location>
        <begin position="468"/>
        <end position="773"/>
    </location>
</feature>
<dbReference type="Proteomes" id="UP000046373">
    <property type="component" value="Unassembled WGS sequence"/>
</dbReference>
<dbReference type="PANTHER" id="PTHR11070:SF23">
    <property type="entry name" value="RECBCD ENZYME SUBUNIT RECB"/>
    <property type="match status" value="1"/>
</dbReference>
<evidence type="ECO:0000256" key="10">
    <source>
        <dbReference type="ARBA" id="ARBA00023235"/>
    </source>
</evidence>
<evidence type="ECO:0000256" key="7">
    <source>
        <dbReference type="ARBA" id="ARBA00022840"/>
    </source>
</evidence>
<protein>
    <recommendedName>
        <fullName evidence="12">DNA 3'-5' helicase</fullName>
        <ecNumber evidence="12">5.6.2.4</ecNumber>
    </recommendedName>
</protein>
<evidence type="ECO:0000256" key="2">
    <source>
        <dbReference type="ARBA" id="ARBA00022741"/>
    </source>
</evidence>
<dbReference type="GO" id="GO:0043138">
    <property type="term" value="F:3'-5' DNA helicase activity"/>
    <property type="evidence" value="ECO:0007669"/>
    <property type="project" value="UniProtKB-EC"/>
</dbReference>
<dbReference type="PANTHER" id="PTHR11070">
    <property type="entry name" value="UVRD / RECB / PCRA DNA HELICASE FAMILY MEMBER"/>
    <property type="match status" value="1"/>
</dbReference>
<dbReference type="Pfam" id="PF00580">
    <property type="entry name" value="UvrD-helicase"/>
    <property type="match status" value="1"/>
</dbReference>
<evidence type="ECO:0000256" key="13">
    <source>
        <dbReference type="ARBA" id="ARBA00048988"/>
    </source>
</evidence>
<dbReference type="PROSITE" id="PS51217">
    <property type="entry name" value="UVRD_HELICASE_CTER"/>
    <property type="match status" value="1"/>
</dbReference>
<evidence type="ECO:0000256" key="3">
    <source>
        <dbReference type="ARBA" id="ARBA00022763"/>
    </source>
</evidence>
<dbReference type="GO" id="GO:0004527">
    <property type="term" value="F:exonuclease activity"/>
    <property type="evidence" value="ECO:0007669"/>
    <property type="project" value="UniProtKB-KW"/>
</dbReference>
<evidence type="ECO:0000256" key="14">
    <source>
        <dbReference type="PROSITE-ProRule" id="PRU00560"/>
    </source>
</evidence>
<dbReference type="InterPro" id="IPR014016">
    <property type="entry name" value="UvrD-like_ATP-bd"/>
</dbReference>
<sequence length="1100" mass="121594">MMMLSDAFERNRVLTELDKTLLVEAAAGTGKTSLIAGRVVMLMLNGVSPRGIAAITFTELAASELSLRIREYATQLLAGHIPKVLRGAVNLELLTDKRAVLSSAIDAFDEMTSCTIHAFCQQIIMAYAVETGLDPGSQMMDAPTADAMFESVISGWLFDRLSHGTQKGEDPVAVLSKFEPLKVVKDSFDLAKLKLAHPGAGTFPVDLSLRKDIDFVESVRAFRRWQANYPKERSTGSLIQEFETLAEFYENCFETEPSFSRLWELANPPHTASMKWNEFTFTEPRNLSRWKSAYGKGDGTALCQQADEHFHTCVTRFFDLLGQIGDAMVESMSRALDPVTDLYRQRKENAAVLDFDDLLQRAHALVTTNDVVRAAIGERFAHILVDEFQDTDPIQASILFSISACSMPDRWQDANLRDGALFVVGDPKQSIYAFRGADIDSYKQAKQAIARLGDERIIHIGANFRCQPGIIDYVNSVFQPVLDADGQPSYGALTATREGALHGFACASHVAIGDGQKAKMAQQRDDEAAVIAQICSKLIAAIEIEDEHTGDRRLLEAGDIALLAPTGTELWRYERALEALGLAVASQAGKTLCLQQETQDVLALLRALADSRDRLAFGAFMRGPMVGLTDEELLDIAEEVHQAGPEASPTGLFDITTPPALISHCVARSVLETLQKLRARVNVTTPRVLLAETIEQLQLRVALSARSGNNRAARSLANLDRIVELARPFDVRGFRAFVRHLQFDWDSRASRQEGRIDASRHAVEIVTIHSAKGLEWPVVIPINMGTQARPSERFVHRRSDNTLHWVIGGVSSSALTLAREEQARRQALENQRMWYVACTRARDLLIVPYLSSAGQAAWSKLVNLRFDLLDELKFNALEPRPATGSEAVAVPQDADTFARQAAIVQAATPALRWVNPSVHDPDRAEILTPAMAIEPGSTFEYVEPIGAGRIRGLILHKLMEELLTGELSPQDDVSARAERLRDELLALKPTDEFLVPRELAATALQTFQLPYVQRLLPILVPELSVWSELAPSNLLAGRVDAIAIEDGKVLEVLDWKSDRDTDLHRAAYVQQLQRYLRATSAPRGTIVYMTTGEIVPILPD</sequence>
<evidence type="ECO:0000259" key="15">
    <source>
        <dbReference type="PROSITE" id="PS51198"/>
    </source>
</evidence>
<evidence type="ECO:0000313" key="18">
    <source>
        <dbReference type="Proteomes" id="UP000046373"/>
    </source>
</evidence>
<dbReference type="AlphaFoldDB" id="A0A090DEU2"/>
<dbReference type="InterPro" id="IPR014017">
    <property type="entry name" value="DNA_helicase_UvrD-like_C"/>
</dbReference>
<evidence type="ECO:0000259" key="16">
    <source>
        <dbReference type="PROSITE" id="PS51217"/>
    </source>
</evidence>
<dbReference type="GO" id="GO:0005524">
    <property type="term" value="F:ATP binding"/>
    <property type="evidence" value="ECO:0007669"/>
    <property type="project" value="UniProtKB-UniRule"/>
</dbReference>
<evidence type="ECO:0000256" key="1">
    <source>
        <dbReference type="ARBA" id="ARBA00022722"/>
    </source>
</evidence>
<keyword evidence="8" id="KW-0238">DNA-binding</keyword>
<dbReference type="InterPro" id="IPR038726">
    <property type="entry name" value="PDDEXK_AddAB-type"/>
</dbReference>
<dbReference type="Pfam" id="PF13361">
    <property type="entry name" value="UvrD_C"/>
    <property type="match status" value="1"/>
</dbReference>
<dbReference type="GO" id="GO:0003677">
    <property type="term" value="F:DNA binding"/>
    <property type="evidence" value="ECO:0007669"/>
    <property type="project" value="UniProtKB-KW"/>
</dbReference>
<organism evidence="17 18">
    <name type="scientific">Mesorhizobium plurifarium</name>
    <dbReference type="NCBI Taxonomy" id="69974"/>
    <lineage>
        <taxon>Bacteria</taxon>
        <taxon>Pseudomonadati</taxon>
        <taxon>Pseudomonadota</taxon>
        <taxon>Alphaproteobacteria</taxon>
        <taxon>Hyphomicrobiales</taxon>
        <taxon>Phyllobacteriaceae</taxon>
        <taxon>Mesorhizobium</taxon>
    </lineage>
</organism>
<feature type="domain" description="UvrD-like helicase ATP-binding" evidence="15">
    <location>
        <begin position="4"/>
        <end position="467"/>
    </location>
</feature>
<dbReference type="Pfam" id="PF12705">
    <property type="entry name" value="PDDEXK_1"/>
    <property type="match status" value="1"/>
</dbReference>
<dbReference type="GO" id="GO:0005829">
    <property type="term" value="C:cytosol"/>
    <property type="evidence" value="ECO:0007669"/>
    <property type="project" value="TreeGrafter"/>
</dbReference>
<reference evidence="17 18" key="1">
    <citation type="submission" date="2014-08" db="EMBL/GenBank/DDBJ databases">
        <authorList>
            <person name="Moulin Lionel"/>
        </authorList>
    </citation>
    <scope>NUCLEOTIDE SEQUENCE [LARGE SCALE GENOMIC DNA]</scope>
</reference>
<dbReference type="GO" id="GO:0009338">
    <property type="term" value="C:exodeoxyribonuclease V complex"/>
    <property type="evidence" value="ECO:0007669"/>
    <property type="project" value="TreeGrafter"/>
</dbReference>
<dbReference type="Gene3D" id="3.40.50.300">
    <property type="entry name" value="P-loop containing nucleotide triphosphate hydrolases"/>
    <property type="match status" value="4"/>
</dbReference>